<dbReference type="Proteomes" id="UP000621454">
    <property type="component" value="Unassembled WGS sequence"/>
</dbReference>
<sequence length="366" mass="40068">MKVTFVLPKDPSHEAGGDVTMPKLVAALARESHDVNVVCLSAQPESTADGHIRVFKPAPRARDLAVRSILGNRSLVHTRFSIDGVTEAVDRLDSDRFVVEHAYMAEPLLHSRRHDPAESMAISTSVSEVDVWRRTRGRIGQIEAPRIARDELRTARAARSVGSYSVGEARHLAAHGVARSHFLDLTLPPNKQVDIATTGPRLLFVGDRKWPPNQQAYERLLSLWPQISADIPHAELLVIGQPDPAAPPVAIPPGVTVAGFVPDLDEMVASCRALAAPVLTGGGVRVKLLDMASRGMPVVATSHAVGSLGDALSIETFDDTDEFVDRCRRYLLDRECAAADGRALYERNSSRWFDEVPHRSVEEFLR</sequence>
<name>A0A916WQU0_9ACTN</name>
<dbReference type="RefSeq" id="WP_188585228.1">
    <property type="nucleotide sequence ID" value="NZ_BMGC01000003.1"/>
</dbReference>
<reference evidence="1" key="2">
    <citation type="submission" date="2020-09" db="EMBL/GenBank/DDBJ databases">
        <authorList>
            <person name="Sun Q."/>
            <person name="Zhou Y."/>
        </authorList>
    </citation>
    <scope>NUCLEOTIDE SEQUENCE</scope>
    <source>
        <strain evidence="1">CGMCC 1.12827</strain>
    </source>
</reference>
<dbReference type="SUPFAM" id="SSF53756">
    <property type="entry name" value="UDP-Glycosyltransferase/glycogen phosphorylase"/>
    <property type="match status" value="1"/>
</dbReference>
<dbReference type="Gene3D" id="3.40.50.2000">
    <property type="entry name" value="Glycogen Phosphorylase B"/>
    <property type="match status" value="1"/>
</dbReference>
<gene>
    <name evidence="1" type="primary">pslH</name>
    <name evidence="1" type="ORF">GCM10011489_07530</name>
</gene>
<keyword evidence="2" id="KW-1185">Reference proteome</keyword>
<protein>
    <submittedName>
        <fullName evidence="1">Biofilm formation protein PslH</fullName>
    </submittedName>
</protein>
<evidence type="ECO:0000313" key="2">
    <source>
        <dbReference type="Proteomes" id="UP000621454"/>
    </source>
</evidence>
<reference evidence="1" key="1">
    <citation type="journal article" date="2014" name="Int. J. Syst. Evol. Microbiol.">
        <title>Complete genome sequence of Corynebacterium casei LMG S-19264T (=DSM 44701T), isolated from a smear-ripened cheese.</title>
        <authorList>
            <consortium name="US DOE Joint Genome Institute (JGI-PGF)"/>
            <person name="Walter F."/>
            <person name="Albersmeier A."/>
            <person name="Kalinowski J."/>
            <person name="Ruckert C."/>
        </authorList>
    </citation>
    <scope>NUCLEOTIDE SEQUENCE</scope>
    <source>
        <strain evidence="1">CGMCC 1.12827</strain>
    </source>
</reference>
<comment type="caution">
    <text evidence="1">The sequence shown here is derived from an EMBL/GenBank/DDBJ whole genome shotgun (WGS) entry which is preliminary data.</text>
</comment>
<dbReference type="AlphaFoldDB" id="A0A916WQU0"/>
<accession>A0A916WQU0</accession>
<dbReference type="Pfam" id="PF13692">
    <property type="entry name" value="Glyco_trans_1_4"/>
    <property type="match status" value="1"/>
</dbReference>
<dbReference type="EMBL" id="BMGC01000003">
    <property type="protein sequence ID" value="GGB21828.1"/>
    <property type="molecule type" value="Genomic_DNA"/>
</dbReference>
<proteinExistence type="predicted"/>
<evidence type="ECO:0000313" key="1">
    <source>
        <dbReference type="EMBL" id="GGB21828.1"/>
    </source>
</evidence>
<organism evidence="1 2">
    <name type="scientific">Gordonia jinhuaensis</name>
    <dbReference type="NCBI Taxonomy" id="1517702"/>
    <lineage>
        <taxon>Bacteria</taxon>
        <taxon>Bacillati</taxon>
        <taxon>Actinomycetota</taxon>
        <taxon>Actinomycetes</taxon>
        <taxon>Mycobacteriales</taxon>
        <taxon>Gordoniaceae</taxon>
        <taxon>Gordonia</taxon>
    </lineage>
</organism>